<evidence type="ECO:0000256" key="1">
    <source>
        <dbReference type="ARBA" id="ARBA00004116"/>
    </source>
</evidence>
<protein>
    <recommendedName>
        <fullName evidence="12">Carboxypeptidase</fullName>
        <ecNumber evidence="12">3.4.16.-</ecNumber>
    </recommendedName>
</protein>
<evidence type="ECO:0000256" key="10">
    <source>
        <dbReference type="ARBA" id="ARBA00023180"/>
    </source>
</evidence>
<dbReference type="InterPro" id="IPR029058">
    <property type="entry name" value="AB_hydrolase_fold"/>
</dbReference>
<dbReference type="Gene3D" id="1.10.287.410">
    <property type="match status" value="1"/>
</dbReference>
<dbReference type="InterPro" id="IPR001563">
    <property type="entry name" value="Peptidase_S10"/>
</dbReference>
<keyword evidence="6 12" id="KW-0732">Signal</keyword>
<comment type="caution">
    <text evidence="15">The sequence shown here is derived from an EMBL/GenBank/DDBJ whole genome shotgun (WGS) entry which is preliminary data.</text>
</comment>
<keyword evidence="5 12" id="KW-0645">Protease</keyword>
<dbReference type="EC" id="3.4.16.-" evidence="12"/>
<evidence type="ECO:0000256" key="7">
    <source>
        <dbReference type="ARBA" id="ARBA00022801"/>
    </source>
</evidence>
<gene>
    <name evidence="15" type="ORF">PG997_002963</name>
</gene>
<dbReference type="Gene3D" id="3.40.50.1820">
    <property type="entry name" value="alpha/beta hydrolase"/>
    <property type="match status" value="1"/>
</dbReference>
<dbReference type="PANTHER" id="PTHR11802:SF113">
    <property type="entry name" value="SERINE CARBOXYPEPTIDASE CTSA-4.1"/>
    <property type="match status" value="1"/>
</dbReference>
<keyword evidence="4 12" id="KW-0121">Carboxypeptidase</keyword>
<reference evidence="15 16" key="1">
    <citation type="submission" date="2023-01" db="EMBL/GenBank/DDBJ databases">
        <title>Analysis of 21 Apiospora genomes using comparative genomics revels a genus with tremendous synthesis potential of carbohydrate active enzymes and secondary metabolites.</title>
        <authorList>
            <person name="Sorensen T."/>
        </authorList>
    </citation>
    <scope>NUCLEOTIDE SEQUENCE [LARGE SCALE GENOMIC DNA]</scope>
    <source>
        <strain evidence="15 16">CBS 114990</strain>
    </source>
</reference>
<dbReference type="PROSITE" id="PS00131">
    <property type="entry name" value="CARBOXYPEPT_SER_SER"/>
    <property type="match status" value="1"/>
</dbReference>
<dbReference type="Proteomes" id="UP001433268">
    <property type="component" value="Unassembled WGS sequence"/>
</dbReference>
<accession>A0ABR1WXX8</accession>
<dbReference type="PANTHER" id="PTHR11802">
    <property type="entry name" value="SERINE PROTEASE FAMILY S10 SERINE CARBOXYPEPTIDASE"/>
    <property type="match status" value="1"/>
</dbReference>
<evidence type="ECO:0000256" key="8">
    <source>
        <dbReference type="ARBA" id="ARBA00023145"/>
    </source>
</evidence>
<evidence type="ECO:0000256" key="6">
    <source>
        <dbReference type="ARBA" id="ARBA00022729"/>
    </source>
</evidence>
<name>A0ABR1WXX8_9PEZI</name>
<feature type="signal peptide" evidence="12">
    <location>
        <begin position="1"/>
        <end position="22"/>
    </location>
</feature>
<keyword evidence="3" id="KW-0926">Vacuole</keyword>
<evidence type="ECO:0000259" key="14">
    <source>
        <dbReference type="Pfam" id="PF05388"/>
    </source>
</evidence>
<dbReference type="GeneID" id="92040338"/>
<keyword evidence="16" id="KW-1185">Reference proteome</keyword>
<evidence type="ECO:0000256" key="5">
    <source>
        <dbReference type="ARBA" id="ARBA00022670"/>
    </source>
</evidence>
<evidence type="ECO:0000256" key="11">
    <source>
        <dbReference type="ARBA" id="ARBA00025622"/>
    </source>
</evidence>
<keyword evidence="7 12" id="KW-0378">Hydrolase</keyword>
<dbReference type="GO" id="GO:0004180">
    <property type="term" value="F:carboxypeptidase activity"/>
    <property type="evidence" value="ECO:0007669"/>
    <property type="project" value="UniProtKB-KW"/>
</dbReference>
<evidence type="ECO:0000313" key="15">
    <source>
        <dbReference type="EMBL" id="KAK8088002.1"/>
    </source>
</evidence>
<dbReference type="PRINTS" id="PR00724">
    <property type="entry name" value="CRBOXYPTASEC"/>
</dbReference>
<keyword evidence="9" id="KW-1015">Disulfide bond</keyword>
<keyword evidence="8" id="KW-0865">Zymogen</keyword>
<evidence type="ECO:0000256" key="4">
    <source>
        <dbReference type="ARBA" id="ARBA00022645"/>
    </source>
</evidence>
<dbReference type="SUPFAM" id="SSF53474">
    <property type="entry name" value="alpha/beta-Hydrolases"/>
    <property type="match status" value="1"/>
</dbReference>
<evidence type="ECO:0000256" key="3">
    <source>
        <dbReference type="ARBA" id="ARBA00022554"/>
    </source>
</evidence>
<comment type="function">
    <text evidence="11">Vacuolar carboxypeptidase involved in degradation of small peptides. Digests preferentially peptides containing an aliphatic or hydrophobic residue in P1' position, as well as methionine, leucine or phenylalanine in P1 position of ester substrate.</text>
</comment>
<evidence type="ECO:0000256" key="2">
    <source>
        <dbReference type="ARBA" id="ARBA00009431"/>
    </source>
</evidence>
<feature type="region of interest" description="Disordered" evidence="13">
    <location>
        <begin position="123"/>
        <end position="161"/>
    </location>
</feature>
<feature type="chain" id="PRO_5044980669" description="Carboxypeptidase" evidence="12">
    <location>
        <begin position="23"/>
        <end position="535"/>
    </location>
</feature>
<evidence type="ECO:0000313" key="16">
    <source>
        <dbReference type="Proteomes" id="UP001433268"/>
    </source>
</evidence>
<dbReference type="InterPro" id="IPR018202">
    <property type="entry name" value="Ser_caboxypep_ser_AS"/>
</dbReference>
<evidence type="ECO:0000256" key="13">
    <source>
        <dbReference type="SAM" id="MobiDB-lite"/>
    </source>
</evidence>
<organism evidence="15 16">
    <name type="scientific">Apiospora hydei</name>
    <dbReference type="NCBI Taxonomy" id="1337664"/>
    <lineage>
        <taxon>Eukaryota</taxon>
        <taxon>Fungi</taxon>
        <taxon>Dikarya</taxon>
        <taxon>Ascomycota</taxon>
        <taxon>Pezizomycotina</taxon>
        <taxon>Sordariomycetes</taxon>
        <taxon>Xylariomycetidae</taxon>
        <taxon>Amphisphaeriales</taxon>
        <taxon>Apiosporaceae</taxon>
        <taxon>Apiospora</taxon>
    </lineage>
</organism>
<evidence type="ECO:0000256" key="12">
    <source>
        <dbReference type="RuleBase" id="RU361156"/>
    </source>
</evidence>
<comment type="similarity">
    <text evidence="2 12">Belongs to the peptidase S10 family.</text>
</comment>
<evidence type="ECO:0000256" key="9">
    <source>
        <dbReference type="ARBA" id="ARBA00023157"/>
    </source>
</evidence>
<feature type="compositionally biased region" description="Low complexity" evidence="13">
    <location>
        <begin position="128"/>
        <end position="154"/>
    </location>
</feature>
<comment type="subcellular location">
    <subcellularLocation>
        <location evidence="1">Vacuole</location>
    </subcellularLocation>
</comment>
<sequence length="535" mass="59227">MGFSKTLAAVLASSAAISSVAAQEQQVLGGIEDAIHNVVDDVLQIPTEAKGLWDELSLLVPGFMDKAQDMIAQQKPKPHKRKPDSEWDHVVKGADIQSMWVDRDGVNQRKIDGSLEAYNLRAKKVDPSSSASTRSSSTVDTLMTRPTTSTCSTSRNDPKNDPVVLWLNGGPGCSSMMGLFMELGPSSVDSKLKLVYNDYSWNSNASVIFIDQPVNTGYSYSGGSVSSTVAASKDIYALLTLFFHNFPEYAEQPFHITGESYAGHYIPVFASEILSHKNRNINLKSIAIGNGLTDPKTQYAEYRPMACGDDGSHYGPILEESECQSMDNALPRCQSLIQGCYDSQSVWNCVPSAIYCNNALIGPFQRSGYNVYDIREKCKDPENLCYSQSAWIAQYLNQPEVMKALGAEVTGYESCNSELNRNFLFNGDWSKPFHLLVPDLLKQIPVLIYAGDADYICNWLGNKAWSEALVWNGKKDFNSAKMTDLTVDDKAYGQVKTSGNFTFMRIYEAGHMVPFNQPKGSLDFFNRWIGGEWKA</sequence>
<dbReference type="Pfam" id="PF05388">
    <property type="entry name" value="Carbpep_Y_N"/>
    <property type="match status" value="1"/>
</dbReference>
<keyword evidence="10" id="KW-0325">Glycoprotein</keyword>
<dbReference type="EMBL" id="JAQQWN010000004">
    <property type="protein sequence ID" value="KAK8088002.1"/>
    <property type="molecule type" value="Genomic_DNA"/>
</dbReference>
<dbReference type="InterPro" id="IPR008442">
    <property type="entry name" value="Propeptide_carboxypepY"/>
</dbReference>
<dbReference type="RefSeq" id="XP_066670896.1">
    <property type="nucleotide sequence ID" value="XM_066807278.1"/>
</dbReference>
<proteinExistence type="inferred from homology"/>
<feature type="domain" description="Propeptide carboxypeptidase Y" evidence="14">
    <location>
        <begin position="31"/>
        <end position="97"/>
    </location>
</feature>
<dbReference type="Pfam" id="PF00450">
    <property type="entry name" value="Peptidase_S10"/>
    <property type="match status" value="1"/>
</dbReference>